<keyword evidence="1" id="KW-0472">Membrane</keyword>
<dbReference type="AlphaFoldDB" id="A0A2P8GSR6"/>
<evidence type="ECO:0000313" key="5">
    <source>
        <dbReference type="Proteomes" id="UP000268291"/>
    </source>
</evidence>
<keyword evidence="5" id="KW-1185">Reference proteome</keyword>
<dbReference type="EMBL" id="PYAU01000001">
    <property type="protein sequence ID" value="PSL37009.1"/>
    <property type="molecule type" value="Genomic_DNA"/>
</dbReference>
<evidence type="ECO:0000313" key="4">
    <source>
        <dbReference type="Proteomes" id="UP000241203"/>
    </source>
</evidence>
<reference evidence="2 4" key="1">
    <citation type="submission" date="2018-03" db="EMBL/GenBank/DDBJ databases">
        <title>Genomic Encyclopedia of Archaeal and Bacterial Type Strains, Phase II (KMG-II): from individual species to whole genera.</title>
        <authorList>
            <person name="Goeker M."/>
        </authorList>
    </citation>
    <scope>NUCLEOTIDE SEQUENCE [LARGE SCALE GENOMIC DNA]</scope>
    <source>
        <strain evidence="2 4">DSM 21548</strain>
    </source>
</reference>
<reference evidence="3 5" key="2">
    <citation type="submission" date="2018-12" db="EMBL/GenBank/DDBJ databases">
        <authorList>
            <person name="hu s."/>
            <person name="Xu Y."/>
            <person name="Xu B."/>
            <person name="Li F."/>
        </authorList>
    </citation>
    <scope>NUCLEOTIDE SEQUENCE [LARGE SCALE GENOMIC DNA]</scope>
    <source>
        <strain evidence="3 5">KSW2-17</strain>
    </source>
</reference>
<protein>
    <submittedName>
        <fullName evidence="2">Uncharacterized protein</fullName>
    </submittedName>
</protein>
<feature type="transmembrane region" description="Helical" evidence="1">
    <location>
        <begin position="20"/>
        <end position="39"/>
    </location>
</feature>
<evidence type="ECO:0000313" key="2">
    <source>
        <dbReference type="EMBL" id="PSL37009.1"/>
    </source>
</evidence>
<evidence type="ECO:0000313" key="3">
    <source>
        <dbReference type="EMBL" id="RUQ81833.1"/>
    </source>
</evidence>
<keyword evidence="1" id="KW-1133">Transmembrane helix</keyword>
<proteinExistence type="predicted"/>
<accession>A0A2P8GSR6</accession>
<dbReference type="Proteomes" id="UP000268291">
    <property type="component" value="Unassembled WGS sequence"/>
</dbReference>
<comment type="caution">
    <text evidence="2">The sequence shown here is derived from an EMBL/GenBank/DDBJ whole genome shotgun (WGS) entry which is preliminary data.</text>
</comment>
<keyword evidence="1" id="KW-0812">Transmembrane</keyword>
<dbReference type="RefSeq" id="WP_127054539.1">
    <property type="nucleotide sequence ID" value="NZ_PYAU01000001.1"/>
</dbReference>
<evidence type="ECO:0000256" key="1">
    <source>
        <dbReference type="SAM" id="Phobius"/>
    </source>
</evidence>
<gene>
    <name evidence="2" type="ORF">CLV49_0614</name>
    <name evidence="3" type="ORF">ELQ93_17535</name>
</gene>
<organism evidence="2 4">
    <name type="scientific">Labedella gwakjiensis</name>
    <dbReference type="NCBI Taxonomy" id="390269"/>
    <lineage>
        <taxon>Bacteria</taxon>
        <taxon>Bacillati</taxon>
        <taxon>Actinomycetota</taxon>
        <taxon>Actinomycetes</taxon>
        <taxon>Micrococcales</taxon>
        <taxon>Microbacteriaceae</taxon>
        <taxon>Labedella</taxon>
    </lineage>
</organism>
<dbReference type="EMBL" id="RZGY01000005">
    <property type="protein sequence ID" value="RUQ81833.1"/>
    <property type="molecule type" value="Genomic_DNA"/>
</dbReference>
<sequence length="77" mass="7907">MTSPAPRSAATSVAARRRSAVIAVVAAVDFVLLLLPPIHWALQPGDAAGSIGYFIGSGVFVTATLVLFTAIDPEKGE</sequence>
<name>A0A2P8GSR6_9MICO</name>
<dbReference type="Proteomes" id="UP000241203">
    <property type="component" value="Unassembled WGS sequence"/>
</dbReference>
<feature type="transmembrane region" description="Helical" evidence="1">
    <location>
        <begin position="51"/>
        <end position="71"/>
    </location>
</feature>